<keyword evidence="1" id="KW-0812">Transmembrane</keyword>
<sequence>MKIFKTTVILLLILVLLGGYYFYELKTSKPVKEDNKIFTFKKEDVASLKIEKQGKALISFQKEGNDWYITSPVSYKADSIYVDELLDNLTSLTFDRKLEGDLFTYGLEKPSYVVEGRLKNGYTYSLMIGNKSPVKENYMEGYYIRTDKSNEIYRVNASSIENFFLTNNYLYKYMEKFVVTVPKNEIKKLVFYENGKEFQFKKDEKGNWQLDGKTLKQEEMDNLLDSIVLLQINGLDEGKNVVSADRPFAFDVYGKDKVERISFAKKDENNEYVLIDGKSIGQYVSLKDINSIKNNLDKLIK</sequence>
<reference evidence="3 4" key="1">
    <citation type="journal article" date="2002" name="Genome Res.">
        <title>A complete sequence of the T. tengcongensis genome.</title>
        <authorList>
            <person name="Bao Q."/>
            <person name="Tian Y."/>
            <person name="Li W."/>
            <person name="Xu Z."/>
            <person name="Xuan Z."/>
            <person name="Hu S."/>
            <person name="Dong W."/>
            <person name="Yang J."/>
            <person name="Chen Y."/>
            <person name="Xue Y."/>
            <person name="Xu Y."/>
            <person name="Lai X."/>
            <person name="Huang L."/>
            <person name="Dong X."/>
            <person name="Ma Y."/>
            <person name="Ling L."/>
            <person name="Tan H."/>
            <person name="Chen R."/>
            <person name="Wang J."/>
            <person name="Yu J."/>
            <person name="Yang H."/>
        </authorList>
    </citation>
    <scope>NUCLEOTIDE SEQUENCE [LARGE SCALE GENOMIC DNA]</scope>
    <source>
        <strain evidence="4">DSM 15242 / JCM 11007 / NBRC 100824 / MB4</strain>
    </source>
</reference>
<dbReference type="AlphaFoldDB" id="Q8R878"/>
<gene>
    <name evidence="3" type="ordered locus">TTE2142</name>
</gene>
<dbReference type="HOGENOM" id="CLU_936693_0_0_9"/>
<dbReference type="OrthoDB" id="9768524at2"/>
<evidence type="ECO:0000313" key="4">
    <source>
        <dbReference type="Proteomes" id="UP000000555"/>
    </source>
</evidence>
<dbReference type="Pfam" id="PF14238">
    <property type="entry name" value="DUF4340"/>
    <property type="match status" value="1"/>
</dbReference>
<feature type="transmembrane region" description="Helical" evidence="1">
    <location>
        <begin position="7"/>
        <end position="23"/>
    </location>
</feature>
<feature type="domain" description="DUF4340" evidence="2">
    <location>
        <begin position="67"/>
        <end position="235"/>
    </location>
</feature>
<evidence type="ECO:0000313" key="3">
    <source>
        <dbReference type="EMBL" id="AAM25307.1"/>
    </source>
</evidence>
<dbReference type="Proteomes" id="UP000000555">
    <property type="component" value="Chromosome"/>
</dbReference>
<dbReference type="KEGG" id="tte:TTE2142"/>
<dbReference type="eggNOG" id="ENOG502ZATI">
    <property type="taxonomic scope" value="Bacteria"/>
</dbReference>
<protein>
    <recommendedName>
        <fullName evidence="2">DUF4340 domain-containing protein</fullName>
    </recommendedName>
</protein>
<name>Q8R878_CALS4</name>
<proteinExistence type="predicted"/>
<organism evidence="3 4">
    <name type="scientific">Caldanaerobacter subterraneus subsp. tengcongensis (strain DSM 15242 / JCM 11007 / NBRC 100824 / MB4)</name>
    <name type="common">Thermoanaerobacter tengcongensis</name>
    <dbReference type="NCBI Taxonomy" id="273068"/>
    <lineage>
        <taxon>Bacteria</taxon>
        <taxon>Bacillati</taxon>
        <taxon>Bacillota</taxon>
        <taxon>Clostridia</taxon>
        <taxon>Thermoanaerobacterales</taxon>
        <taxon>Thermoanaerobacteraceae</taxon>
        <taxon>Caldanaerobacter</taxon>
    </lineage>
</organism>
<keyword evidence="1" id="KW-0472">Membrane</keyword>
<dbReference type="InterPro" id="IPR025641">
    <property type="entry name" value="DUF4340"/>
</dbReference>
<keyword evidence="1" id="KW-1133">Transmembrane helix</keyword>
<dbReference type="RefSeq" id="WP_011026237.1">
    <property type="nucleotide sequence ID" value="NC_003869.1"/>
</dbReference>
<evidence type="ECO:0000259" key="2">
    <source>
        <dbReference type="Pfam" id="PF14238"/>
    </source>
</evidence>
<evidence type="ECO:0000256" key="1">
    <source>
        <dbReference type="SAM" id="Phobius"/>
    </source>
</evidence>
<dbReference type="EMBL" id="AE008691">
    <property type="protein sequence ID" value="AAM25307.1"/>
    <property type="molecule type" value="Genomic_DNA"/>
</dbReference>
<keyword evidence="4" id="KW-1185">Reference proteome</keyword>
<accession>Q8R878</accession>
<dbReference type="STRING" id="273068.TTE2142"/>